<dbReference type="Proteomes" id="UP000642070">
    <property type="component" value="Unassembled WGS sequence"/>
</dbReference>
<evidence type="ECO:0008006" key="3">
    <source>
        <dbReference type="Google" id="ProtNLM"/>
    </source>
</evidence>
<protein>
    <recommendedName>
        <fullName evidence="3">ATP/GTP-binding protein</fullName>
    </recommendedName>
</protein>
<reference evidence="1" key="1">
    <citation type="journal article" date="2014" name="Int. J. Syst. Evol. Microbiol.">
        <title>Complete genome sequence of Corynebacterium casei LMG S-19264T (=DSM 44701T), isolated from a smear-ripened cheese.</title>
        <authorList>
            <consortium name="US DOE Joint Genome Institute (JGI-PGF)"/>
            <person name="Walter F."/>
            <person name="Albersmeier A."/>
            <person name="Kalinowski J."/>
            <person name="Ruckert C."/>
        </authorList>
    </citation>
    <scope>NUCLEOTIDE SEQUENCE</scope>
    <source>
        <strain evidence="1">JCM 19831</strain>
    </source>
</reference>
<dbReference type="SUPFAM" id="SSF52540">
    <property type="entry name" value="P-loop containing nucleoside triphosphate hydrolases"/>
    <property type="match status" value="1"/>
</dbReference>
<name>A0A917THK7_9ACTN</name>
<evidence type="ECO:0000313" key="2">
    <source>
        <dbReference type="Proteomes" id="UP000642070"/>
    </source>
</evidence>
<accession>A0A917THK7</accession>
<dbReference type="EMBL" id="BMPI01000010">
    <property type="protein sequence ID" value="GGM22678.1"/>
    <property type="molecule type" value="Genomic_DNA"/>
</dbReference>
<proteinExistence type="predicted"/>
<reference evidence="1" key="2">
    <citation type="submission" date="2020-09" db="EMBL/GenBank/DDBJ databases">
        <authorList>
            <person name="Sun Q."/>
            <person name="Ohkuma M."/>
        </authorList>
    </citation>
    <scope>NUCLEOTIDE SEQUENCE</scope>
    <source>
        <strain evidence="1">JCM 19831</strain>
    </source>
</reference>
<gene>
    <name evidence="1" type="ORF">GCM10007977_024810</name>
</gene>
<evidence type="ECO:0000313" key="1">
    <source>
        <dbReference type="EMBL" id="GGM22678.1"/>
    </source>
</evidence>
<dbReference type="RefSeq" id="WP_190249933.1">
    <property type="nucleotide sequence ID" value="NZ_BMPI01000010.1"/>
</dbReference>
<sequence>MKVKVGQDAQPQQDTDAERRHLELPRGVGAGTSSPWVLVMAVGAPGSGKSTWISRHFPPQQIVSSDGLREAVCGDPNDQAATPWAIRLLHTLVEGRLCFPQTTVVDATNGQPEHRQVLLDLAAQAAVPAVAVVFDVPAAVCRARNAGRSGSRRVPEQFLLATHASIRATLPTAGPHPPTGFAAAVVIGMDSVRTLGDLPAGLAGGRPFSPAGGLPATLPVPEA</sequence>
<dbReference type="InterPro" id="IPR027417">
    <property type="entry name" value="P-loop_NTPase"/>
</dbReference>
<dbReference type="Pfam" id="PF13671">
    <property type="entry name" value="AAA_33"/>
    <property type="match status" value="1"/>
</dbReference>
<comment type="caution">
    <text evidence="1">The sequence shown here is derived from an EMBL/GenBank/DDBJ whole genome shotgun (WGS) entry which is preliminary data.</text>
</comment>
<keyword evidence="2" id="KW-1185">Reference proteome</keyword>
<dbReference type="Gene3D" id="3.40.50.300">
    <property type="entry name" value="P-loop containing nucleotide triphosphate hydrolases"/>
    <property type="match status" value="1"/>
</dbReference>
<dbReference type="AlphaFoldDB" id="A0A917THK7"/>
<organism evidence="1 2">
    <name type="scientific">Dactylosporangium sucinum</name>
    <dbReference type="NCBI Taxonomy" id="1424081"/>
    <lineage>
        <taxon>Bacteria</taxon>
        <taxon>Bacillati</taxon>
        <taxon>Actinomycetota</taxon>
        <taxon>Actinomycetes</taxon>
        <taxon>Micromonosporales</taxon>
        <taxon>Micromonosporaceae</taxon>
        <taxon>Dactylosporangium</taxon>
    </lineage>
</organism>